<comment type="caution">
    <text evidence="2">The sequence shown here is derived from an EMBL/GenBank/DDBJ whole genome shotgun (WGS) entry which is preliminary data.</text>
</comment>
<protein>
    <submittedName>
        <fullName evidence="2">FeS assembly protein SufD, Fe-S cluster assembly protein SufD</fullName>
    </submittedName>
</protein>
<dbReference type="PATRIC" id="fig|1618443.3.peg.1248"/>
<evidence type="ECO:0000313" key="3">
    <source>
        <dbReference type="Proteomes" id="UP000034894"/>
    </source>
</evidence>
<dbReference type="GO" id="GO:0016226">
    <property type="term" value="P:iron-sulfur cluster assembly"/>
    <property type="evidence" value="ECO:0007669"/>
    <property type="project" value="InterPro"/>
</dbReference>
<dbReference type="STRING" id="1618443.UV73_C0010G0035"/>
<feature type="domain" description="SUF system FeS cluster assembly SufBD core" evidence="1">
    <location>
        <begin position="18"/>
        <end position="178"/>
    </location>
</feature>
<accession>A0A0G1DEW1</accession>
<reference evidence="2 3" key="1">
    <citation type="journal article" date="2015" name="Nature">
        <title>rRNA introns, odd ribosomes, and small enigmatic genomes across a large radiation of phyla.</title>
        <authorList>
            <person name="Brown C.T."/>
            <person name="Hug L.A."/>
            <person name="Thomas B.C."/>
            <person name="Sharon I."/>
            <person name="Castelle C.J."/>
            <person name="Singh A."/>
            <person name="Wilkins M.J."/>
            <person name="Williams K.H."/>
            <person name="Banfield J.F."/>
        </authorList>
    </citation>
    <scope>NUCLEOTIDE SEQUENCE [LARGE SCALE GENOMIC DNA]</scope>
</reference>
<dbReference type="InterPro" id="IPR037284">
    <property type="entry name" value="SUF_FeS_clus_asmbl_SufBD_sf"/>
</dbReference>
<evidence type="ECO:0000313" key="2">
    <source>
        <dbReference type="EMBL" id="KKS96450.1"/>
    </source>
</evidence>
<dbReference type="Proteomes" id="UP000034894">
    <property type="component" value="Unassembled WGS sequence"/>
</dbReference>
<organism evidence="2 3">
    <name type="scientific">Candidatus Gottesmanbacteria bacterium GW2011_GWA2_43_14</name>
    <dbReference type="NCBI Taxonomy" id="1618443"/>
    <lineage>
        <taxon>Bacteria</taxon>
        <taxon>Candidatus Gottesmaniibacteriota</taxon>
    </lineage>
</organism>
<dbReference type="AlphaFoldDB" id="A0A0G1DEW1"/>
<dbReference type="PANTHER" id="PTHR43575:SF1">
    <property type="entry name" value="PROTEIN ABCI7, CHLOROPLASTIC"/>
    <property type="match status" value="1"/>
</dbReference>
<dbReference type="EMBL" id="LCFP01000010">
    <property type="protein sequence ID" value="KKS96450.1"/>
    <property type="molecule type" value="Genomic_DNA"/>
</dbReference>
<dbReference type="SUPFAM" id="SSF101960">
    <property type="entry name" value="Stabilizer of iron transporter SufD"/>
    <property type="match status" value="1"/>
</dbReference>
<dbReference type="Pfam" id="PF01458">
    <property type="entry name" value="SUFBD_core"/>
    <property type="match status" value="1"/>
</dbReference>
<dbReference type="PANTHER" id="PTHR43575">
    <property type="entry name" value="PROTEIN ABCI7, CHLOROPLASTIC"/>
    <property type="match status" value="1"/>
</dbReference>
<evidence type="ECO:0000259" key="1">
    <source>
        <dbReference type="Pfam" id="PF01458"/>
    </source>
</evidence>
<dbReference type="InterPro" id="IPR055346">
    <property type="entry name" value="Fe-S_cluster_assembly_SufBD"/>
</dbReference>
<sequence>MVKSEVVLIDKLTGLKKFKVRSDQRKTFVIYLTGNDNRTGSLEIAIDGSRSQVDILGFILGRGKQTLKLTTLQDHLKEQSVSDLLIKSVLFDSSRLYYEGTIRIRKGAQKSNAYQKNDNILMSKGTWADSRPKLEILANDVRCTHGATVGRIDDEQLYYLKTRGLTGAKASVLVLSGFFRQAAERIDDLKIRQQLTMDLDNKIGRLVV</sequence>
<name>A0A0G1DEW1_9BACT</name>
<proteinExistence type="predicted"/>
<gene>
    <name evidence="2" type="ORF">UV73_C0010G0035</name>
</gene>
<dbReference type="InterPro" id="IPR000825">
    <property type="entry name" value="SUF_FeS_clus_asmbl_SufBD_core"/>
</dbReference>